<protein>
    <submittedName>
        <fullName evidence="1">Uncharacterized protein</fullName>
    </submittedName>
</protein>
<dbReference type="EMBL" id="JACJIA010000006">
    <property type="protein sequence ID" value="MBA8953369.1"/>
    <property type="molecule type" value="Genomic_DNA"/>
</dbReference>
<keyword evidence="2" id="KW-1185">Reference proteome</keyword>
<accession>A0A7W3QNA4</accession>
<reference evidence="1 2" key="1">
    <citation type="submission" date="2020-08" db="EMBL/GenBank/DDBJ databases">
        <title>Genomic Encyclopedia of Type Strains, Phase IV (KMG-IV): sequencing the most valuable type-strain genomes for metagenomic binning, comparative biology and taxonomic classification.</title>
        <authorList>
            <person name="Goeker M."/>
        </authorList>
    </citation>
    <scope>NUCLEOTIDE SEQUENCE [LARGE SCALE GENOMIC DNA]</scope>
    <source>
        <strain evidence="1 2">DSM 44197</strain>
    </source>
</reference>
<organism evidence="1 2">
    <name type="scientific">Actinomadura namibiensis</name>
    <dbReference type="NCBI Taxonomy" id="182080"/>
    <lineage>
        <taxon>Bacteria</taxon>
        <taxon>Bacillati</taxon>
        <taxon>Actinomycetota</taxon>
        <taxon>Actinomycetes</taxon>
        <taxon>Streptosporangiales</taxon>
        <taxon>Thermomonosporaceae</taxon>
        <taxon>Actinomadura</taxon>
    </lineage>
</organism>
<evidence type="ECO:0000313" key="2">
    <source>
        <dbReference type="Proteomes" id="UP000572680"/>
    </source>
</evidence>
<dbReference type="AlphaFoldDB" id="A0A7W3QNA4"/>
<name>A0A7W3QNA4_ACTNM</name>
<evidence type="ECO:0000313" key="1">
    <source>
        <dbReference type="EMBL" id="MBA8953369.1"/>
    </source>
</evidence>
<gene>
    <name evidence="1" type="ORF">HNR61_005019</name>
</gene>
<dbReference type="RefSeq" id="WP_182845531.1">
    <property type="nucleotide sequence ID" value="NZ_BAAALP010000001.1"/>
</dbReference>
<dbReference type="Proteomes" id="UP000572680">
    <property type="component" value="Unassembled WGS sequence"/>
</dbReference>
<sequence length="46" mass="5400">MVAHVTPCARLRERWERIDARRFCELLHLLPGWVPLWRGLVGSVFG</sequence>
<proteinExistence type="predicted"/>
<comment type="caution">
    <text evidence="1">The sequence shown here is derived from an EMBL/GenBank/DDBJ whole genome shotgun (WGS) entry which is preliminary data.</text>
</comment>